<proteinExistence type="predicted"/>
<feature type="region of interest" description="Disordered" evidence="2">
    <location>
        <begin position="556"/>
        <end position="625"/>
    </location>
</feature>
<organism evidence="4 5">
    <name type="scientific">Orchesella dallaii</name>
    <dbReference type="NCBI Taxonomy" id="48710"/>
    <lineage>
        <taxon>Eukaryota</taxon>
        <taxon>Metazoa</taxon>
        <taxon>Ecdysozoa</taxon>
        <taxon>Arthropoda</taxon>
        <taxon>Hexapoda</taxon>
        <taxon>Collembola</taxon>
        <taxon>Entomobryomorpha</taxon>
        <taxon>Entomobryoidea</taxon>
        <taxon>Orchesellidae</taxon>
        <taxon>Orchesellinae</taxon>
        <taxon>Orchesella</taxon>
    </lineage>
</organism>
<feature type="region of interest" description="Disordered" evidence="2">
    <location>
        <begin position="135"/>
        <end position="185"/>
    </location>
</feature>
<accession>A0ABP1R2Y5</accession>
<feature type="compositionally biased region" description="Low complexity" evidence="2">
    <location>
        <begin position="155"/>
        <end position="183"/>
    </location>
</feature>
<evidence type="ECO:0000313" key="5">
    <source>
        <dbReference type="Proteomes" id="UP001642540"/>
    </source>
</evidence>
<sequence>MTDQGTAGLDEIVRRELVNGYLKYSNLKNTTSNTYNITNSTGNNGKLKLFGGGGGGIGGGGKKRRKGLISGAFNRNGDLLIEKNKNVTATNENGKEGNGAITTTIARNYSSISWNENKTNSSQEQQQDEVVVELPQLPFLARSTRTTTGGGNGGRSISSSSSRNSSSIATTGGKGKSSSSSSSFGLMMMSAPEGSAALFSSRSSAEMVDDGGMRTSSSSGILYNNANDLHGGGSVVGGGDGGDVVGARRILDIHQISSRLHRSFQWEGQSSPHSIAFSSFYIVPLILLLGILIACVWLFCACCYHTMKKIKFSSFCPGRSRSKKNKSNSSNNFGEDAKKEILTPELLEMRRQERLAFLQAECANLEQQLTDEKSATLTSRASDSDLEYLGASESPPLKRNSISLQDIPQSVIRIRREKELRQIKEEIEYLRTIAQQEKDKFEVAKGMLKGSLLTQEFELPGSKPSSPGETKVEPLSQHISHLKAQRKLNEIRSELENLAMQVLHADEIKAKRSSLQDLPRTALNIQREQNLISMNNEIQKIKNYKLQKRNVIETALEKTSNNSKGNPSGKNQGGAAGNSNKPGGNNDKKASGSKSFNSSVNESPSTEDPAAKYSDPEFTHRASIRRQREQELNRVRVELKDLAYKLNLNPMNYISEDRVRLVPSQSMQSTSSAGGAGQSSSAKTFASTSGLNHV</sequence>
<keyword evidence="3" id="KW-1133">Transmembrane helix</keyword>
<keyword evidence="1" id="KW-0175">Coiled coil</keyword>
<dbReference type="EMBL" id="CAXLJM020000057">
    <property type="protein sequence ID" value="CAL8118517.1"/>
    <property type="molecule type" value="Genomic_DNA"/>
</dbReference>
<feature type="compositionally biased region" description="Low complexity" evidence="2">
    <location>
        <begin position="665"/>
        <end position="682"/>
    </location>
</feature>
<feature type="compositionally biased region" description="Low complexity" evidence="2">
    <location>
        <begin position="558"/>
        <end position="570"/>
    </location>
</feature>
<evidence type="ECO:0000256" key="1">
    <source>
        <dbReference type="SAM" id="Coils"/>
    </source>
</evidence>
<feature type="compositionally biased region" description="Basic and acidic residues" evidence="2">
    <location>
        <begin position="614"/>
        <end position="625"/>
    </location>
</feature>
<feature type="compositionally biased region" description="Polar residues" evidence="2">
    <location>
        <begin position="592"/>
        <end position="606"/>
    </location>
</feature>
<reference evidence="4 5" key="1">
    <citation type="submission" date="2024-08" db="EMBL/GenBank/DDBJ databases">
        <authorList>
            <person name="Cucini C."/>
            <person name="Frati F."/>
        </authorList>
    </citation>
    <scope>NUCLEOTIDE SEQUENCE [LARGE SCALE GENOMIC DNA]</scope>
</reference>
<keyword evidence="5" id="KW-1185">Reference proteome</keyword>
<keyword evidence="3" id="KW-0472">Membrane</keyword>
<feature type="transmembrane region" description="Helical" evidence="3">
    <location>
        <begin position="280"/>
        <end position="304"/>
    </location>
</feature>
<evidence type="ECO:0000256" key="3">
    <source>
        <dbReference type="SAM" id="Phobius"/>
    </source>
</evidence>
<evidence type="ECO:0000256" key="2">
    <source>
        <dbReference type="SAM" id="MobiDB-lite"/>
    </source>
</evidence>
<gene>
    <name evidence="4" type="ORF">ODALV1_LOCUS18169</name>
</gene>
<feature type="compositionally biased region" description="Polar residues" evidence="2">
    <location>
        <begin position="683"/>
        <end position="694"/>
    </location>
</feature>
<protein>
    <submittedName>
        <fullName evidence="4">Uncharacterized protein</fullName>
    </submittedName>
</protein>
<evidence type="ECO:0000313" key="4">
    <source>
        <dbReference type="EMBL" id="CAL8118517.1"/>
    </source>
</evidence>
<keyword evidence="3" id="KW-0812">Transmembrane</keyword>
<feature type="coiled-coil region" evidence="1">
    <location>
        <begin position="348"/>
        <end position="375"/>
    </location>
</feature>
<dbReference type="Proteomes" id="UP001642540">
    <property type="component" value="Unassembled WGS sequence"/>
</dbReference>
<name>A0ABP1R2Y5_9HEXA</name>
<feature type="region of interest" description="Disordered" evidence="2">
    <location>
        <begin position="665"/>
        <end position="694"/>
    </location>
</feature>
<comment type="caution">
    <text evidence="4">The sequence shown here is derived from an EMBL/GenBank/DDBJ whole genome shotgun (WGS) entry which is preliminary data.</text>
</comment>